<dbReference type="SUPFAM" id="SSF52768">
    <property type="entry name" value="Arginase/deacetylase"/>
    <property type="match status" value="1"/>
</dbReference>
<protein>
    <submittedName>
        <fullName evidence="5">GNAT family N-acetyltransferase</fullName>
        <ecNumber evidence="5">2.3.1.-</ecNumber>
    </submittedName>
</protein>
<dbReference type="InterPro" id="IPR000182">
    <property type="entry name" value="GNAT_dom"/>
</dbReference>
<dbReference type="PRINTS" id="PR01270">
    <property type="entry name" value="HDASUPER"/>
</dbReference>
<keyword evidence="6" id="KW-1185">Reference proteome</keyword>
<dbReference type="SUPFAM" id="SSF55729">
    <property type="entry name" value="Acyl-CoA N-acyltransferases (Nat)"/>
    <property type="match status" value="1"/>
</dbReference>
<dbReference type="SUPFAM" id="SSF100950">
    <property type="entry name" value="NagB/RpiA/CoA transferase-like"/>
    <property type="match status" value="2"/>
</dbReference>
<evidence type="ECO:0000313" key="6">
    <source>
        <dbReference type="Proteomes" id="UP001243717"/>
    </source>
</evidence>
<evidence type="ECO:0000256" key="3">
    <source>
        <dbReference type="ARBA" id="ARBA00022679"/>
    </source>
</evidence>
<evidence type="ECO:0000259" key="4">
    <source>
        <dbReference type="PROSITE" id="PS51186"/>
    </source>
</evidence>
<evidence type="ECO:0000256" key="2">
    <source>
        <dbReference type="ARBA" id="ARBA00009632"/>
    </source>
</evidence>
<dbReference type="InterPro" id="IPR016181">
    <property type="entry name" value="Acyl_CoA_acyltransferase"/>
</dbReference>
<dbReference type="InterPro" id="IPR003702">
    <property type="entry name" value="ActCoA_hydro_N"/>
</dbReference>
<evidence type="ECO:0000256" key="1">
    <source>
        <dbReference type="ARBA" id="ARBA00005947"/>
    </source>
</evidence>
<comment type="similarity">
    <text evidence="1">Belongs to the histone deacetylase family.</text>
</comment>
<keyword evidence="3 5" id="KW-0808">Transferase</keyword>
<dbReference type="Gene3D" id="3.30.750.70">
    <property type="entry name" value="4-hydroxybutyrate coenzyme like domains"/>
    <property type="match status" value="1"/>
</dbReference>
<dbReference type="Pfam" id="PF13336">
    <property type="entry name" value="AcetylCoA_hyd_C"/>
    <property type="match status" value="1"/>
</dbReference>
<dbReference type="InterPro" id="IPR023696">
    <property type="entry name" value="Ureohydrolase_dom_sf"/>
</dbReference>
<dbReference type="PANTHER" id="PTHR21432:SF20">
    <property type="entry name" value="ACETYL-COA HYDROLASE"/>
    <property type="match status" value="1"/>
</dbReference>
<dbReference type="EC" id="2.3.1.-" evidence="5"/>
<dbReference type="Pfam" id="PF13302">
    <property type="entry name" value="Acetyltransf_3"/>
    <property type="match status" value="1"/>
</dbReference>
<gene>
    <name evidence="5" type="ORF">QEH59_09930</name>
</gene>
<dbReference type="GO" id="GO:0016746">
    <property type="term" value="F:acyltransferase activity"/>
    <property type="evidence" value="ECO:0007669"/>
    <property type="project" value="UniProtKB-KW"/>
</dbReference>
<dbReference type="Gene3D" id="3.40.1080.10">
    <property type="entry name" value="Glutaconate Coenzyme A-transferase"/>
    <property type="match status" value="1"/>
</dbReference>
<dbReference type="Gene3D" id="3.40.1080.20">
    <property type="entry name" value="Acetyl-CoA hydrolase/transferase C-terminal domain"/>
    <property type="match status" value="1"/>
</dbReference>
<dbReference type="InterPro" id="IPR023801">
    <property type="entry name" value="His_deacetylse_dom"/>
</dbReference>
<evidence type="ECO:0000313" key="5">
    <source>
        <dbReference type="EMBL" id="MDQ8194744.1"/>
    </source>
</evidence>
<comment type="similarity">
    <text evidence="2">Belongs to the acetyl-CoA hydrolase/transferase family.</text>
</comment>
<dbReference type="InterPro" id="IPR038460">
    <property type="entry name" value="AcetylCoA_hyd_C_sf"/>
</dbReference>
<dbReference type="PANTHER" id="PTHR21432">
    <property type="entry name" value="ACETYL-COA HYDROLASE-RELATED"/>
    <property type="match status" value="1"/>
</dbReference>
<comment type="caution">
    <text evidence="5">The sequence shown here is derived from an EMBL/GenBank/DDBJ whole genome shotgun (WGS) entry which is preliminary data.</text>
</comment>
<dbReference type="Proteomes" id="UP001243717">
    <property type="component" value="Unassembled WGS sequence"/>
</dbReference>
<dbReference type="CDD" id="cd09992">
    <property type="entry name" value="HDAC_classII"/>
    <property type="match status" value="1"/>
</dbReference>
<dbReference type="InterPro" id="IPR026888">
    <property type="entry name" value="AcetylCoA_hyd_C"/>
</dbReference>
<keyword evidence="5" id="KW-0012">Acyltransferase</keyword>
<dbReference type="EMBL" id="JARXIC010000014">
    <property type="protein sequence ID" value="MDQ8194744.1"/>
    <property type="molecule type" value="Genomic_DNA"/>
</dbReference>
<dbReference type="RefSeq" id="WP_308985211.1">
    <property type="nucleotide sequence ID" value="NZ_JARXIC010000014.1"/>
</dbReference>
<accession>A0ABU1AJ20</accession>
<organism evidence="5 6">
    <name type="scientific">Thalassobacterium sedimentorum</name>
    <dbReference type="NCBI Taxonomy" id="3041258"/>
    <lineage>
        <taxon>Bacteria</taxon>
        <taxon>Pseudomonadati</taxon>
        <taxon>Verrucomicrobiota</taxon>
        <taxon>Opitutia</taxon>
        <taxon>Puniceicoccales</taxon>
        <taxon>Coraliomargaritaceae</taxon>
        <taxon>Thalassobacterium</taxon>
    </lineage>
</organism>
<dbReference type="InterPro" id="IPR037138">
    <property type="entry name" value="His_deacetylse_dom_sf"/>
</dbReference>
<dbReference type="PROSITE" id="PS51186">
    <property type="entry name" value="GNAT"/>
    <property type="match status" value="1"/>
</dbReference>
<dbReference type="InterPro" id="IPR000286">
    <property type="entry name" value="HDACs"/>
</dbReference>
<sequence>MKPLNPEDWPKLLRPGSRVFIGGGAAMPLALVRSMLARAHQLKDIELVHIHSLHASPWIAAEYESMLRTNSFFLTPDVSEAVSRGQADYTPCPMSMVPRLFREGPLQVDVALVEISPPGLDGNCSLGVSVDVVQAAVTTARCVIAQVNPQMPRTGGNSLIPASKIHYFIEQDMPLPETLSPSIDKRHELLGDYAAQLIEDGSTLQVGLGNSPEAVLRALHQHRHLGIHTGMFTNAFMDLIRKGAVDNSRKSFKQWKSIASHVLGSRELYQFVHENPDLELHPSDWVNASDRIARNERMVAINGARMVDLTGQVVRDSSGHHFYGGVGSLQDFSRGAGASKDGKPIMVLTSRSDDDNSARIVADLAPGSGVCTSRSDIHHVVTEYGVASIFGRSIRERVARLVEIAHPDDREELLKGAWNRGWVPKFFTMPGGARDELESKMIDFKIGRFQLRPLHPSDMSVLQHFFYSHDEETVRLRYGHHREQMSGESAYKLAAVDQEKDVALGVFDRKGALRAIGRYYLDASGDTAEVAFVVHEATRRAGMANVLIGELAAVAAERGIQNFWATVLQKNHAMAALFEQAGGRSEDPISAAERHFDIPVSGVISRHREIQERIQSAQPSQADIPALGLHYNVFYEHHDTGSDHPESALRYRKLREALEALPAEILRLPGRRASTSEVLLAHEAYYQDLVYRDVESFADVLRTGDTAISIDSYDVALEATGSVLAAADAVMQQTVKRVFCAVRPPGHHATADRGMGFCIFNHVAIAANYLRKHYPLKRIAIVDWDVHFGNGTEAIFAEDPNTFYLSLHESGNYSGNSDSHKERPPSQATLNLALPKGSGSGEALAAWDTTGGLALEAFKPEFVFISAGFDARKGDPLGGLNWEDETYVELTRRVMALAEKHAEGRIVSVLEGGYNPAGLVSAALAHVQAMRETAIKNAY</sequence>
<dbReference type="InterPro" id="IPR037171">
    <property type="entry name" value="NagB/RpiA_transferase-like"/>
</dbReference>
<dbReference type="Pfam" id="PF02550">
    <property type="entry name" value="AcetylCoA_hydro"/>
    <property type="match status" value="1"/>
</dbReference>
<dbReference type="InterPro" id="IPR046433">
    <property type="entry name" value="ActCoA_hydro"/>
</dbReference>
<feature type="domain" description="N-acetyltransferase" evidence="4">
    <location>
        <begin position="449"/>
        <end position="656"/>
    </location>
</feature>
<dbReference type="Pfam" id="PF00850">
    <property type="entry name" value="Hist_deacetyl"/>
    <property type="match status" value="1"/>
</dbReference>
<dbReference type="Gene3D" id="3.40.630.30">
    <property type="match status" value="1"/>
</dbReference>
<name>A0ABU1AJ20_9BACT</name>
<reference evidence="5 6" key="1">
    <citation type="submission" date="2023-04" db="EMBL/GenBank/DDBJ databases">
        <title>A novel bacteria isolated from coastal sediment.</title>
        <authorList>
            <person name="Liu X.-J."/>
            <person name="Du Z.-J."/>
        </authorList>
    </citation>
    <scope>NUCLEOTIDE SEQUENCE [LARGE SCALE GENOMIC DNA]</scope>
    <source>
        <strain evidence="5 6">SDUM461004</strain>
    </source>
</reference>
<proteinExistence type="inferred from homology"/>
<dbReference type="Gene3D" id="3.40.800.20">
    <property type="entry name" value="Histone deacetylase domain"/>
    <property type="match status" value="1"/>
</dbReference>